<protein>
    <submittedName>
        <fullName evidence="2">Cardiolipin synthase</fullName>
    </submittedName>
</protein>
<evidence type="ECO:0000259" key="1">
    <source>
        <dbReference type="PROSITE" id="PS50035"/>
    </source>
</evidence>
<dbReference type="Gene3D" id="3.30.870.10">
    <property type="entry name" value="Endonuclease Chain A"/>
    <property type="match status" value="2"/>
</dbReference>
<evidence type="ECO:0000313" key="3">
    <source>
        <dbReference type="Proteomes" id="UP000187608"/>
    </source>
</evidence>
<dbReference type="CDD" id="cd09112">
    <property type="entry name" value="PLDc_CLS_2"/>
    <property type="match status" value="1"/>
</dbReference>
<dbReference type="OrthoDB" id="9762009at2"/>
<dbReference type="InterPro" id="IPR025202">
    <property type="entry name" value="PLD-like_dom"/>
</dbReference>
<reference evidence="3" key="1">
    <citation type="submission" date="2017-01" db="EMBL/GenBank/DDBJ databases">
        <authorList>
            <person name="Varghese N."/>
            <person name="Submissions S."/>
        </authorList>
    </citation>
    <scope>NUCLEOTIDE SEQUENCE [LARGE SCALE GENOMIC DNA]</scope>
    <source>
        <strain evidence="3">DSM 23127</strain>
    </source>
</reference>
<dbReference type="CDD" id="cd09110">
    <property type="entry name" value="PLDc_CLS_1"/>
    <property type="match status" value="1"/>
</dbReference>
<dbReference type="PROSITE" id="PS50035">
    <property type="entry name" value="PLD"/>
    <property type="match status" value="2"/>
</dbReference>
<dbReference type="PANTHER" id="PTHR21248">
    <property type="entry name" value="CARDIOLIPIN SYNTHASE"/>
    <property type="match status" value="1"/>
</dbReference>
<dbReference type="SMART" id="SM00155">
    <property type="entry name" value="PLDc"/>
    <property type="match status" value="2"/>
</dbReference>
<keyword evidence="3" id="KW-1185">Reference proteome</keyword>
<feature type="domain" description="PLD phosphodiesterase" evidence="1">
    <location>
        <begin position="136"/>
        <end position="163"/>
    </location>
</feature>
<dbReference type="Proteomes" id="UP000187608">
    <property type="component" value="Unassembled WGS sequence"/>
</dbReference>
<sequence length="391" mass="45234">MRVIKVIIAFILWVVLDVQLGKREHRKNHRTLPFEATKGDYRFYKNGSPLFEDLFEEVSQAQDQIDVYYYLIRRDKVSLKFLSLLKMKAEEGIKVHLIVDRMVSAPLRREYRSLKKAGVSVSFAETPRFPSFFYTLNRRNHRKMVVIDGAIGYVGGFNVGREYIGKSSEFSDWRDYHLRLTGSIVRDLHRIILDDWAYTTGEVLPSVSYREGGEYPFQIVAFDGIGAENTFLTMIKRAKREILIGSPYFIPSKKIQRELLDALDRGVKLHILLPLKRDHALVKEAGLPYLQELVLNGAHAHHYNAGFYHAKIIMVDQEAADIGTANFDRRSMFLNKEVNISIFDQAFVQHLRNEYFKDIESSIYFDKQEAASPSFGTKVKIQLARPFRGVL</sequence>
<proteinExistence type="predicted"/>
<dbReference type="GO" id="GO:0030572">
    <property type="term" value="F:phosphatidyltransferase activity"/>
    <property type="evidence" value="ECO:0007669"/>
    <property type="project" value="UniProtKB-ARBA"/>
</dbReference>
<dbReference type="RefSeq" id="WP_076557240.1">
    <property type="nucleotide sequence ID" value="NZ_FTOC01000002.1"/>
</dbReference>
<organism evidence="2 3">
    <name type="scientific">Salimicrobium flavidum</name>
    <dbReference type="NCBI Taxonomy" id="570947"/>
    <lineage>
        <taxon>Bacteria</taxon>
        <taxon>Bacillati</taxon>
        <taxon>Bacillota</taxon>
        <taxon>Bacilli</taxon>
        <taxon>Bacillales</taxon>
        <taxon>Bacillaceae</taxon>
        <taxon>Salimicrobium</taxon>
    </lineage>
</organism>
<dbReference type="InterPro" id="IPR001736">
    <property type="entry name" value="PLipase_D/transphosphatidylase"/>
</dbReference>
<gene>
    <name evidence="2" type="ORF">SAMN05421687_102300</name>
</gene>
<dbReference type="EMBL" id="FTOC01000002">
    <property type="protein sequence ID" value="SIS41045.1"/>
    <property type="molecule type" value="Genomic_DNA"/>
</dbReference>
<dbReference type="SUPFAM" id="SSF56024">
    <property type="entry name" value="Phospholipase D/nuclease"/>
    <property type="match status" value="2"/>
</dbReference>
<dbReference type="GO" id="GO:0032049">
    <property type="term" value="P:cardiolipin biosynthetic process"/>
    <property type="evidence" value="ECO:0007669"/>
    <property type="project" value="UniProtKB-ARBA"/>
</dbReference>
<dbReference type="STRING" id="570947.SAMN05421687_102300"/>
<dbReference type="PANTHER" id="PTHR21248:SF7">
    <property type="entry name" value="MINOR CARDIOLIPIN SYNTHASE CLSB"/>
    <property type="match status" value="1"/>
</dbReference>
<dbReference type="AlphaFoldDB" id="A0A1N7IVB5"/>
<accession>A0A1N7IVB5</accession>
<name>A0A1N7IVB5_9BACI</name>
<feature type="domain" description="PLD phosphodiesterase" evidence="1">
    <location>
        <begin position="304"/>
        <end position="331"/>
    </location>
</feature>
<evidence type="ECO:0000313" key="2">
    <source>
        <dbReference type="EMBL" id="SIS41045.1"/>
    </source>
</evidence>
<dbReference type="Pfam" id="PF13091">
    <property type="entry name" value="PLDc_2"/>
    <property type="match status" value="2"/>
</dbReference>